<dbReference type="PANTHER" id="PTHR11439">
    <property type="entry name" value="GAG-POL-RELATED RETROTRANSPOSON"/>
    <property type="match status" value="1"/>
</dbReference>
<dbReference type="PANTHER" id="PTHR11439:SF463">
    <property type="entry name" value="REVERSE TRANSCRIPTASE TY1_COPIA-TYPE DOMAIN-CONTAINING PROTEIN"/>
    <property type="match status" value="1"/>
</dbReference>
<sequence length="401" mass="45055">MTIRLVLENAVKRNWAIHQVDINNAFLQGSLEDEVYVSQPPGFVDRDRPHHELRKFLVDSGFKTSLADNSLFICKHGPAHIYVLVYVDDIIFARPTSLVQRFHVLLAHRFSPKDLGPLSYFLGVEATRTPNGLHLMQRKYITDLLAKTNMLDAKPVPTPMSTSTKLIVLSGQPLADVTKYRMVVGSLQYLAFTRPDIAFPVNRLSQFMHKPTNEHWQAAKRVLRYLAGTWTLGIFLRNDAPLTVHAFSDADWGRDKVTYVSTNAYIIYFGGSPVSWSSKKQRSVSRSSTEAKYRAAANTASELRWICSLLSEMGITLPTAPVIYCDNMGATYLCANPVFHSKMKHVAIDYHFVQENVQSGTLRVAHISGDDQLADCLTKPLPPTRFHTLNSKIGVKNLPPS</sequence>
<evidence type="ECO:0000313" key="2">
    <source>
        <dbReference type="Proteomes" id="UP000694864"/>
    </source>
</evidence>
<protein>
    <submittedName>
        <fullName evidence="3">Uncharacterized protein LOC109130834</fullName>
    </submittedName>
</protein>
<evidence type="ECO:0000313" key="3">
    <source>
        <dbReference type="RefSeq" id="XP_019096445.1"/>
    </source>
</evidence>
<evidence type="ECO:0000259" key="1">
    <source>
        <dbReference type="Pfam" id="PF07727"/>
    </source>
</evidence>
<organism evidence="2 3">
    <name type="scientific">Camelina sativa</name>
    <name type="common">False flax</name>
    <name type="synonym">Myagrum sativum</name>
    <dbReference type="NCBI Taxonomy" id="90675"/>
    <lineage>
        <taxon>Eukaryota</taxon>
        <taxon>Viridiplantae</taxon>
        <taxon>Streptophyta</taxon>
        <taxon>Embryophyta</taxon>
        <taxon>Tracheophyta</taxon>
        <taxon>Spermatophyta</taxon>
        <taxon>Magnoliopsida</taxon>
        <taxon>eudicotyledons</taxon>
        <taxon>Gunneridae</taxon>
        <taxon>Pentapetalae</taxon>
        <taxon>rosids</taxon>
        <taxon>malvids</taxon>
        <taxon>Brassicales</taxon>
        <taxon>Brassicaceae</taxon>
        <taxon>Camelineae</taxon>
        <taxon>Camelina</taxon>
    </lineage>
</organism>
<dbReference type="SUPFAM" id="SSF56672">
    <property type="entry name" value="DNA/RNA polymerases"/>
    <property type="match status" value="1"/>
</dbReference>
<gene>
    <name evidence="3" type="primary">LOC109130834</name>
</gene>
<dbReference type="CDD" id="cd09272">
    <property type="entry name" value="RNase_HI_RT_Ty1"/>
    <property type="match status" value="1"/>
</dbReference>
<dbReference type="Proteomes" id="UP000694864">
    <property type="component" value="Chromosome 19"/>
</dbReference>
<keyword evidence="2" id="KW-1185">Reference proteome</keyword>
<dbReference type="InterPro" id="IPR013103">
    <property type="entry name" value="RVT_2"/>
</dbReference>
<accession>A0ABM1RBQ7</accession>
<feature type="domain" description="Reverse transcriptase Ty1/copia-type" evidence="1">
    <location>
        <begin position="2"/>
        <end position="45"/>
    </location>
</feature>
<feature type="domain" description="Reverse transcriptase Ty1/copia-type" evidence="1">
    <location>
        <begin position="52"/>
        <end position="161"/>
    </location>
</feature>
<reference evidence="3" key="2">
    <citation type="submission" date="2025-08" db="UniProtKB">
        <authorList>
            <consortium name="RefSeq"/>
        </authorList>
    </citation>
    <scope>IDENTIFICATION</scope>
    <source>
        <tissue evidence="3">Leaf</tissue>
    </source>
</reference>
<name>A0ABM1RBQ7_CAMSA</name>
<dbReference type="InterPro" id="IPR043502">
    <property type="entry name" value="DNA/RNA_pol_sf"/>
</dbReference>
<dbReference type="Pfam" id="PF07727">
    <property type="entry name" value="RVT_2"/>
    <property type="match status" value="2"/>
</dbReference>
<proteinExistence type="predicted"/>
<reference evidence="2" key="1">
    <citation type="journal article" date="2014" name="Nat. Commun.">
        <title>The emerging biofuel crop Camelina sativa retains a highly undifferentiated hexaploid genome structure.</title>
        <authorList>
            <person name="Kagale S."/>
            <person name="Koh C."/>
            <person name="Nixon J."/>
            <person name="Bollina V."/>
            <person name="Clarke W.E."/>
            <person name="Tuteja R."/>
            <person name="Spillane C."/>
            <person name="Robinson S.J."/>
            <person name="Links M.G."/>
            <person name="Clarke C."/>
            <person name="Higgins E.E."/>
            <person name="Huebert T."/>
            <person name="Sharpe A.G."/>
            <person name="Parkin I.A."/>
        </authorList>
    </citation>
    <scope>NUCLEOTIDE SEQUENCE [LARGE SCALE GENOMIC DNA]</scope>
    <source>
        <strain evidence="2">cv. DH55</strain>
    </source>
</reference>
<dbReference type="GeneID" id="109130834"/>
<dbReference type="RefSeq" id="XP_019096445.1">
    <property type="nucleotide sequence ID" value="XM_019240900.1"/>
</dbReference>